<comment type="caution">
    <text evidence="3">The sequence shown here is derived from an EMBL/GenBank/DDBJ whole genome shotgun (WGS) entry which is preliminary data.</text>
</comment>
<feature type="compositionally biased region" description="Low complexity" evidence="1">
    <location>
        <begin position="10"/>
        <end position="22"/>
    </location>
</feature>
<evidence type="ECO:0000256" key="1">
    <source>
        <dbReference type="SAM" id="MobiDB-lite"/>
    </source>
</evidence>
<protein>
    <submittedName>
        <fullName evidence="3">DUF58 domain-containing protein</fullName>
    </submittedName>
</protein>
<keyword evidence="4" id="KW-1185">Reference proteome</keyword>
<sequence>MNDEGRSRVRAASPRRAASPVAGKEPGKSGLTATRSVAIGTAEQALRRLELTIVRRLDGLLQGAYQGLLPGPGSEFGDSRVYVPGEDDIRRMDWAVTARTTVPHVRDLVADRELETWALADLSPSMDFGTADMEKRDLVVAAIGAIGFLAGRIGNRFGTYVLHDEYVHRMPARSGRPALYGLLHSLMEAPRGRAVIDAPDLAEAIEVMASARRRRGLRVIVSDFLDPEPTLDPTLELPWERPIRRLAAHHQVMAVEVIDPRELELPAVGLVNLTDPESGRSRQIQLTPKVRRAYAEAAAAQRAANQTALRRCGVAHLVLRTDRDWVFDIAQFVLRQRRMAYLTHRHPRSGATR</sequence>
<dbReference type="SUPFAM" id="SSF53300">
    <property type="entry name" value="vWA-like"/>
    <property type="match status" value="1"/>
</dbReference>
<dbReference type="PANTHER" id="PTHR33608">
    <property type="entry name" value="BLL2464 PROTEIN"/>
    <property type="match status" value="1"/>
</dbReference>
<accession>A0ABW2SXU4</accession>
<dbReference type="Pfam" id="PF01882">
    <property type="entry name" value="DUF58"/>
    <property type="match status" value="1"/>
</dbReference>
<dbReference type="RefSeq" id="WP_343974147.1">
    <property type="nucleotide sequence ID" value="NZ_BAAAGK010000118.1"/>
</dbReference>
<evidence type="ECO:0000259" key="2">
    <source>
        <dbReference type="Pfam" id="PF01882"/>
    </source>
</evidence>
<proteinExistence type="predicted"/>
<evidence type="ECO:0000313" key="3">
    <source>
        <dbReference type="EMBL" id="MFC7601025.1"/>
    </source>
</evidence>
<dbReference type="PANTHER" id="PTHR33608:SF6">
    <property type="entry name" value="BLL2464 PROTEIN"/>
    <property type="match status" value="1"/>
</dbReference>
<dbReference type="InterPro" id="IPR002881">
    <property type="entry name" value="DUF58"/>
</dbReference>
<name>A0ABW2SXU4_9ACTN</name>
<gene>
    <name evidence="3" type="ORF">ACFQVD_13055</name>
</gene>
<feature type="domain" description="DUF58" evidence="2">
    <location>
        <begin position="78"/>
        <end position="303"/>
    </location>
</feature>
<reference evidence="4" key="1">
    <citation type="journal article" date="2019" name="Int. J. Syst. Evol. Microbiol.">
        <title>The Global Catalogue of Microorganisms (GCM) 10K type strain sequencing project: providing services to taxonomists for standard genome sequencing and annotation.</title>
        <authorList>
            <consortium name="The Broad Institute Genomics Platform"/>
            <consortium name="The Broad Institute Genome Sequencing Center for Infectious Disease"/>
            <person name="Wu L."/>
            <person name="Ma J."/>
        </authorList>
    </citation>
    <scope>NUCLEOTIDE SEQUENCE [LARGE SCALE GENOMIC DNA]</scope>
    <source>
        <strain evidence="4">JCM 10083</strain>
    </source>
</reference>
<organism evidence="3 4">
    <name type="scientific">Streptosporangium amethystogenes subsp. fukuiense</name>
    <dbReference type="NCBI Taxonomy" id="698418"/>
    <lineage>
        <taxon>Bacteria</taxon>
        <taxon>Bacillati</taxon>
        <taxon>Actinomycetota</taxon>
        <taxon>Actinomycetes</taxon>
        <taxon>Streptosporangiales</taxon>
        <taxon>Streptosporangiaceae</taxon>
        <taxon>Streptosporangium</taxon>
    </lineage>
</organism>
<dbReference type="InterPro" id="IPR036465">
    <property type="entry name" value="vWFA_dom_sf"/>
</dbReference>
<dbReference type="EMBL" id="JBHTEE010000001">
    <property type="protein sequence ID" value="MFC7601025.1"/>
    <property type="molecule type" value="Genomic_DNA"/>
</dbReference>
<evidence type="ECO:0000313" key="4">
    <source>
        <dbReference type="Proteomes" id="UP001596514"/>
    </source>
</evidence>
<feature type="region of interest" description="Disordered" evidence="1">
    <location>
        <begin position="1"/>
        <end position="32"/>
    </location>
</feature>
<dbReference type="Proteomes" id="UP001596514">
    <property type="component" value="Unassembled WGS sequence"/>
</dbReference>